<sequence>MDHESLRTASTYLNNLLLARGLLRNGEPVDFVKPSKDSRAQIINLVHDLILREDRDKEHREHVAVTLRTLRAEDSRKAVEITKLKEQCNTSARDAVQARTAERSAREECKKVERAMKSLQDQTAKLKTSLAQVRTQCLNDVRKRDLELARLKTHLQGQQRGNKVGMAAPSMTVTGAGRSKPALNASVHDLGDPEYSLKQETTEFLTQLSQSLSDENDGLIGLVRSALSTMRDLLGLPAPQRQTDSAIGSLGSNENVKNGTHSMLHALPTAYETLSTDMEQMLAHLKNILSNPNFVTVEEVEIREDEIARLRQGWEHMEHRWKEILLMMDGWRRKMDTGDTINLEDLRRGMGLCSPERQYNGGVRGEAEQSFVDGDSADEIRLPGIVEVSETSLVLEEAPRSSSLGRDSPERKRDAIEPPTFFDLRPAGPRSMPASPDRVGQFISEEEEEEVDDGAEQEGDVSEAGLSVREKLRAAQLEAERAAAGGAANGEGTAYVGADADIAAGADDAGAISSSSRKRHVVGEAHDDTCHVDEGEREDRVGRMVSPAARKTRIRGRPKKRRRSTLEPGELEELLMGGGQ</sequence>
<evidence type="ECO:0000256" key="4">
    <source>
        <dbReference type="ARBA" id="ARBA00022490"/>
    </source>
</evidence>
<evidence type="ECO:0000313" key="12">
    <source>
        <dbReference type="Proteomes" id="UP001310890"/>
    </source>
</evidence>
<accession>A0AAN7YMK1</accession>
<evidence type="ECO:0000256" key="7">
    <source>
        <dbReference type="ARBA" id="ARBA00023054"/>
    </source>
</evidence>
<evidence type="ECO:0000256" key="9">
    <source>
        <dbReference type="SAM" id="Coils"/>
    </source>
</evidence>
<keyword evidence="8" id="KW-0206">Cytoskeleton</keyword>
<gene>
    <name evidence="11" type="ORF">LTR62_007073</name>
</gene>
<keyword evidence="7 9" id="KW-0175">Coiled coil</keyword>
<evidence type="ECO:0000256" key="6">
    <source>
        <dbReference type="ARBA" id="ARBA00022949"/>
    </source>
</evidence>
<comment type="caution">
    <text evidence="11">The sequence shown here is derived from an EMBL/GenBank/DDBJ whole genome shotgun (WGS) entry which is preliminary data.</text>
</comment>
<keyword evidence="4" id="KW-0963">Cytoplasm</keyword>
<feature type="compositionally biased region" description="Basic and acidic residues" evidence="10">
    <location>
        <begin position="533"/>
        <end position="542"/>
    </location>
</feature>
<evidence type="ECO:0000256" key="1">
    <source>
        <dbReference type="ARBA" id="ARBA00004282"/>
    </source>
</evidence>
<dbReference type="Proteomes" id="UP001310890">
    <property type="component" value="Unassembled WGS sequence"/>
</dbReference>
<dbReference type="InterPro" id="IPR021622">
    <property type="entry name" value="Afadin/alpha-actinin-bd"/>
</dbReference>
<dbReference type="GO" id="GO:0007155">
    <property type="term" value="P:cell adhesion"/>
    <property type="evidence" value="ECO:0007669"/>
    <property type="project" value="UniProtKB-KW"/>
</dbReference>
<feature type="compositionally biased region" description="Basic residues" evidence="10">
    <location>
        <begin position="550"/>
        <end position="563"/>
    </location>
</feature>
<reference evidence="11" key="1">
    <citation type="submission" date="2023-08" db="EMBL/GenBank/DDBJ databases">
        <title>Black Yeasts Isolated from many extreme environments.</title>
        <authorList>
            <person name="Coleine C."/>
            <person name="Stajich J.E."/>
            <person name="Selbmann L."/>
        </authorList>
    </citation>
    <scope>NUCLEOTIDE SEQUENCE</scope>
    <source>
        <strain evidence="11">CCFEE 5401</strain>
    </source>
</reference>
<feature type="compositionally biased region" description="Basic and acidic residues" evidence="10">
    <location>
        <begin position="407"/>
        <end position="416"/>
    </location>
</feature>
<dbReference type="InterPro" id="IPR052300">
    <property type="entry name" value="Adhesion_Centrosome_assoc"/>
</dbReference>
<evidence type="ECO:0000256" key="2">
    <source>
        <dbReference type="ARBA" id="ARBA00004300"/>
    </source>
</evidence>
<proteinExistence type="inferred from homology"/>
<evidence type="ECO:0000256" key="3">
    <source>
        <dbReference type="ARBA" id="ARBA00009291"/>
    </source>
</evidence>
<evidence type="ECO:0000256" key="5">
    <source>
        <dbReference type="ARBA" id="ARBA00022889"/>
    </source>
</evidence>
<evidence type="ECO:0008006" key="13">
    <source>
        <dbReference type="Google" id="ProtNLM"/>
    </source>
</evidence>
<keyword evidence="5" id="KW-0130">Cell adhesion</keyword>
<organism evidence="11 12">
    <name type="scientific">Meristemomyces frigidus</name>
    <dbReference type="NCBI Taxonomy" id="1508187"/>
    <lineage>
        <taxon>Eukaryota</taxon>
        <taxon>Fungi</taxon>
        <taxon>Dikarya</taxon>
        <taxon>Ascomycota</taxon>
        <taxon>Pezizomycotina</taxon>
        <taxon>Dothideomycetes</taxon>
        <taxon>Dothideomycetidae</taxon>
        <taxon>Mycosphaerellales</taxon>
        <taxon>Teratosphaeriaceae</taxon>
        <taxon>Meristemomyces</taxon>
    </lineage>
</organism>
<name>A0AAN7YMK1_9PEZI</name>
<dbReference type="PANTHER" id="PTHR46507:SF4">
    <property type="entry name" value="SSX FAMILY MEMBER 2 INTERACTING PROTEIN"/>
    <property type="match status" value="1"/>
</dbReference>
<comment type="similarity">
    <text evidence="3">Belongs to the ADIP family.</text>
</comment>
<evidence type="ECO:0000256" key="10">
    <source>
        <dbReference type="SAM" id="MobiDB-lite"/>
    </source>
</evidence>
<feature type="coiled-coil region" evidence="9">
    <location>
        <begin position="102"/>
        <end position="136"/>
    </location>
</feature>
<dbReference type="PANTHER" id="PTHR46507">
    <property type="entry name" value="AFADIN- AND ALPHA-ACTININ-BINDING PROTEIN"/>
    <property type="match status" value="1"/>
</dbReference>
<dbReference type="Pfam" id="PF11559">
    <property type="entry name" value="ADIP"/>
    <property type="match status" value="1"/>
</dbReference>
<evidence type="ECO:0000313" key="11">
    <source>
        <dbReference type="EMBL" id="KAK5109407.1"/>
    </source>
</evidence>
<keyword evidence="6" id="KW-0965">Cell junction</keyword>
<feature type="region of interest" description="Disordered" evidence="10">
    <location>
        <begin position="396"/>
        <end position="467"/>
    </location>
</feature>
<feature type="compositionally biased region" description="Acidic residues" evidence="10">
    <location>
        <begin position="444"/>
        <end position="461"/>
    </location>
</feature>
<dbReference type="EMBL" id="JAVRRL010000065">
    <property type="protein sequence ID" value="KAK5109407.1"/>
    <property type="molecule type" value="Genomic_DNA"/>
</dbReference>
<protein>
    <recommendedName>
        <fullName evidence="13">NIMA interactive protein</fullName>
    </recommendedName>
</protein>
<feature type="region of interest" description="Disordered" evidence="10">
    <location>
        <begin position="533"/>
        <end position="580"/>
    </location>
</feature>
<evidence type="ECO:0000256" key="8">
    <source>
        <dbReference type="ARBA" id="ARBA00023212"/>
    </source>
</evidence>
<dbReference type="AlphaFoldDB" id="A0AAN7YMK1"/>
<comment type="subcellular location">
    <subcellularLocation>
        <location evidence="1">Cell junction</location>
    </subcellularLocation>
    <subcellularLocation>
        <location evidence="2">Cytoplasm</location>
        <location evidence="2">Cytoskeleton</location>
        <location evidence="2">Microtubule organizing center</location>
        <location evidence="2">Centrosome</location>
    </subcellularLocation>
</comment>